<dbReference type="AlphaFoldDB" id="A0A5S9QA45"/>
<dbReference type="InterPro" id="IPR003346">
    <property type="entry name" value="Transposase_20"/>
</dbReference>
<evidence type="ECO:0000259" key="2">
    <source>
        <dbReference type="Pfam" id="PF02371"/>
    </source>
</evidence>
<dbReference type="PANTHER" id="PTHR33055">
    <property type="entry name" value="TRANSPOSASE FOR INSERTION SEQUENCE ELEMENT IS1111A"/>
    <property type="match status" value="1"/>
</dbReference>
<dbReference type="OrthoDB" id="9795150at2"/>
<name>A0A5S9QA45_9GAMM</name>
<dbReference type="InterPro" id="IPR047650">
    <property type="entry name" value="Transpos_IS110"/>
</dbReference>
<protein>
    <submittedName>
        <fullName evidence="3">Uncharacterized protein</fullName>
    </submittedName>
</protein>
<dbReference type="GO" id="GO:0003677">
    <property type="term" value="F:DNA binding"/>
    <property type="evidence" value="ECO:0007669"/>
    <property type="project" value="InterPro"/>
</dbReference>
<feature type="domain" description="Transposase IS110-like N-terminal" evidence="1">
    <location>
        <begin position="12"/>
        <end position="152"/>
    </location>
</feature>
<dbReference type="GO" id="GO:0004803">
    <property type="term" value="F:transposase activity"/>
    <property type="evidence" value="ECO:0007669"/>
    <property type="project" value="InterPro"/>
</dbReference>
<dbReference type="NCBIfam" id="NF033542">
    <property type="entry name" value="transpos_IS110"/>
    <property type="match status" value="1"/>
</dbReference>
<dbReference type="Pfam" id="PF02371">
    <property type="entry name" value="Transposase_20"/>
    <property type="match status" value="1"/>
</dbReference>
<reference evidence="3 4" key="1">
    <citation type="submission" date="2019-11" db="EMBL/GenBank/DDBJ databases">
        <authorList>
            <person name="Holert J."/>
        </authorList>
    </citation>
    <scope>NUCLEOTIDE SEQUENCE [LARGE SCALE GENOMIC DNA]</scope>
    <source>
        <strain evidence="3">SB11_3</strain>
    </source>
</reference>
<proteinExistence type="predicted"/>
<dbReference type="PANTHER" id="PTHR33055:SF13">
    <property type="entry name" value="TRANSPOSASE"/>
    <property type="match status" value="1"/>
</dbReference>
<evidence type="ECO:0000313" key="4">
    <source>
        <dbReference type="Proteomes" id="UP000441399"/>
    </source>
</evidence>
<keyword evidence="4" id="KW-1185">Reference proteome</keyword>
<gene>
    <name evidence="3" type="ORF">OPDIPICF_04779</name>
</gene>
<dbReference type="Pfam" id="PF01548">
    <property type="entry name" value="DEDD_Tnp_IS110"/>
    <property type="match status" value="1"/>
</dbReference>
<dbReference type="InterPro" id="IPR002525">
    <property type="entry name" value="Transp_IS110-like_N"/>
</dbReference>
<organism evidence="3 4">
    <name type="scientific">BD1-7 clade bacterium</name>
    <dbReference type="NCBI Taxonomy" id="2029982"/>
    <lineage>
        <taxon>Bacteria</taxon>
        <taxon>Pseudomonadati</taxon>
        <taxon>Pseudomonadota</taxon>
        <taxon>Gammaproteobacteria</taxon>
        <taxon>Cellvibrionales</taxon>
        <taxon>Spongiibacteraceae</taxon>
        <taxon>BD1-7 clade</taxon>
    </lineage>
</organism>
<feature type="domain" description="Transposase IS116/IS110/IS902 C-terminal" evidence="2">
    <location>
        <begin position="195"/>
        <end position="278"/>
    </location>
</feature>
<dbReference type="GO" id="GO:0006313">
    <property type="term" value="P:DNA transposition"/>
    <property type="evidence" value="ECO:0007669"/>
    <property type="project" value="InterPro"/>
</dbReference>
<accession>A0A5S9QA45</accession>
<sequence>MNSISLQKEVNVGVDTGKHQLDVHIRPLGIFFTVENTSKGIRKAIKKIEKYTPTQVIIEATGRLEHEFILACSEANLPFVVANPVHIRKFAGAVGQLAKTDKLDAAIIAYFGKAIKPKLSTLKAHEMRLMSDLLARRRQLITMQTMEKNRLQIMPKEVKSLIKPVLTALKNQINKVEEKLLKLIHICDDYHERNEIIQSMPGVGNIVAFTLLSDLPELGYMTNKQASALVGVAPINNESGIYQGQRRTRGGRPKVRTILFMAMMSSIQCNPVFKVQYQRLVAAGKPKKVAIIACMRKMIVILNSMVRDGTHWAPQTV</sequence>
<dbReference type="EMBL" id="CACSIO010000022">
    <property type="protein sequence ID" value="CAA0114016.1"/>
    <property type="molecule type" value="Genomic_DNA"/>
</dbReference>
<evidence type="ECO:0000313" key="3">
    <source>
        <dbReference type="EMBL" id="CAA0114016.1"/>
    </source>
</evidence>
<evidence type="ECO:0000259" key="1">
    <source>
        <dbReference type="Pfam" id="PF01548"/>
    </source>
</evidence>
<dbReference type="Proteomes" id="UP000441399">
    <property type="component" value="Unassembled WGS sequence"/>
</dbReference>